<keyword evidence="2" id="KW-0560">Oxidoreductase</keyword>
<evidence type="ECO:0000313" key="4">
    <source>
        <dbReference type="EMBL" id="KAF7333697.1"/>
    </source>
</evidence>
<accession>A0A8H6X3W2</accession>
<dbReference type="InterPro" id="IPR016169">
    <property type="entry name" value="FAD-bd_PCMH_sub2"/>
</dbReference>
<dbReference type="Proteomes" id="UP000620124">
    <property type="component" value="Unassembled WGS sequence"/>
</dbReference>
<reference evidence="4" key="1">
    <citation type="submission" date="2020-05" db="EMBL/GenBank/DDBJ databases">
        <title>Mycena genomes resolve the evolution of fungal bioluminescence.</title>
        <authorList>
            <person name="Tsai I.J."/>
        </authorList>
    </citation>
    <scope>NUCLEOTIDE SEQUENCE</scope>
    <source>
        <strain evidence="4">CCC161011</strain>
    </source>
</reference>
<name>A0A8H6X3W2_9AGAR</name>
<dbReference type="PANTHER" id="PTHR13878:SF91">
    <property type="entry name" value="FAD BINDING DOMAIN PROTEIN (AFU_ORTHOLOGUE AFUA_6G12070)-RELATED"/>
    <property type="match status" value="1"/>
</dbReference>
<dbReference type="SUPFAM" id="SSF56176">
    <property type="entry name" value="FAD-binding/transporter-associated domain-like"/>
    <property type="match status" value="1"/>
</dbReference>
<evidence type="ECO:0000259" key="3">
    <source>
        <dbReference type="Pfam" id="PF08031"/>
    </source>
</evidence>
<dbReference type="InterPro" id="IPR012951">
    <property type="entry name" value="BBE"/>
</dbReference>
<dbReference type="PANTHER" id="PTHR13878">
    <property type="entry name" value="GULONOLACTONE OXIDASE"/>
    <property type="match status" value="1"/>
</dbReference>
<dbReference type="InterPro" id="IPR036318">
    <property type="entry name" value="FAD-bd_PCMH-like_sf"/>
</dbReference>
<sequence length="527" mass="58631">MALAIMFSDLGVAKRPISISELRPVAEMCQQEHWAQRMPCSTFLQIVSGFPGFQIKVRRELKDFQKHDRHIAKLTTPLKRRRRRNCERALSSSRTWRCNWNEQRTVLWMHNLKNMSYHLEFVPEGCTSSQPAVTFGAGVQWAEVFEFADANNITVIGAIDLSVGCRGGGYSVLSNTLGLGVDRVFKVVTPDRELRVANACQNQDLFFALRGGGGGTFYVVLEATLLASPPVMLQAVIISWSNPNRTLRAEMWNIMVDNGLKWAADGWGGFSLAETAILVNPALDPAQAAISMAPLIDFGHRLQEAGVPGAQTVVTTFSSFLPFFNAFTLEHPGMSHLPTDCWSTHSPSVPAHIQDELPNSRKSNLSCSGLQASDDAAPGVLILLVPPVSYKAQGSTSVTDAWRSSLYHVTAISSWAWNATTSEKQAVYQSASNATEKLRKIIPDAAYLNEADVYEPNHEVTFWGSHYQELLRIKLKYDSRQLLDQCWQCFPRLDPFDQMSIQVFVLSVKSLRVIGIHTRSAAASLWR</sequence>
<dbReference type="Gene3D" id="3.30.465.10">
    <property type="match status" value="1"/>
</dbReference>
<dbReference type="EMBL" id="JACAZI010000028">
    <property type="protein sequence ID" value="KAF7333697.1"/>
    <property type="molecule type" value="Genomic_DNA"/>
</dbReference>
<dbReference type="Pfam" id="PF08031">
    <property type="entry name" value="BBE"/>
    <property type="match status" value="1"/>
</dbReference>
<dbReference type="AlphaFoldDB" id="A0A8H6X3W2"/>
<evidence type="ECO:0000256" key="1">
    <source>
        <dbReference type="ARBA" id="ARBA00005466"/>
    </source>
</evidence>
<proteinExistence type="inferred from homology"/>
<keyword evidence="5" id="KW-1185">Reference proteome</keyword>
<comment type="caution">
    <text evidence="4">The sequence shown here is derived from an EMBL/GenBank/DDBJ whole genome shotgun (WGS) entry which is preliminary data.</text>
</comment>
<comment type="similarity">
    <text evidence="1">Belongs to the oxygen-dependent FAD-linked oxidoreductase family.</text>
</comment>
<gene>
    <name evidence="4" type="ORF">MVEN_02325900</name>
</gene>
<evidence type="ECO:0000313" key="5">
    <source>
        <dbReference type="Proteomes" id="UP000620124"/>
    </source>
</evidence>
<organism evidence="4 5">
    <name type="scientific">Mycena venus</name>
    <dbReference type="NCBI Taxonomy" id="2733690"/>
    <lineage>
        <taxon>Eukaryota</taxon>
        <taxon>Fungi</taxon>
        <taxon>Dikarya</taxon>
        <taxon>Basidiomycota</taxon>
        <taxon>Agaricomycotina</taxon>
        <taxon>Agaricomycetes</taxon>
        <taxon>Agaricomycetidae</taxon>
        <taxon>Agaricales</taxon>
        <taxon>Marasmiineae</taxon>
        <taxon>Mycenaceae</taxon>
        <taxon>Mycena</taxon>
    </lineage>
</organism>
<dbReference type="GO" id="GO:0016491">
    <property type="term" value="F:oxidoreductase activity"/>
    <property type="evidence" value="ECO:0007669"/>
    <property type="project" value="UniProtKB-KW"/>
</dbReference>
<feature type="domain" description="Berberine/berberine-like" evidence="3">
    <location>
        <begin position="446"/>
        <end position="481"/>
    </location>
</feature>
<dbReference type="OrthoDB" id="9983560at2759"/>
<dbReference type="InterPro" id="IPR050432">
    <property type="entry name" value="FAD-linked_Oxidoreductases_BP"/>
</dbReference>
<evidence type="ECO:0000256" key="2">
    <source>
        <dbReference type="ARBA" id="ARBA00023002"/>
    </source>
</evidence>
<protein>
    <submittedName>
        <fullName evidence="4">Cytokinin dehydrogenase 11</fullName>
    </submittedName>
</protein>
<dbReference type="GO" id="GO:0050660">
    <property type="term" value="F:flavin adenine dinucleotide binding"/>
    <property type="evidence" value="ECO:0007669"/>
    <property type="project" value="InterPro"/>
</dbReference>